<dbReference type="EMBL" id="CH991551">
    <property type="protein sequence ID" value="EDQ89309.1"/>
    <property type="molecule type" value="Genomic_DNA"/>
</dbReference>
<evidence type="ECO:0000313" key="2">
    <source>
        <dbReference type="EMBL" id="EDQ89309.1"/>
    </source>
</evidence>
<keyword evidence="3" id="KW-1185">Reference proteome</keyword>
<feature type="chain" id="PRO_5002744878" description="Glycosyltransferase 2-like domain-containing protein" evidence="1">
    <location>
        <begin position="31"/>
        <end position="356"/>
    </location>
</feature>
<dbReference type="GeneID" id="5891040"/>
<evidence type="ECO:0008006" key="4">
    <source>
        <dbReference type="Google" id="ProtNLM"/>
    </source>
</evidence>
<evidence type="ECO:0000313" key="3">
    <source>
        <dbReference type="Proteomes" id="UP000001357"/>
    </source>
</evidence>
<dbReference type="Proteomes" id="UP000001357">
    <property type="component" value="Unassembled WGS sequence"/>
</dbReference>
<proteinExistence type="predicted"/>
<accession>A9UZ60</accession>
<dbReference type="RefSeq" id="XP_001745885.1">
    <property type="nucleotide sequence ID" value="XM_001745833.1"/>
</dbReference>
<gene>
    <name evidence="2" type="ORF">MONBRDRAFT_32379</name>
</gene>
<sequence>MGRAVRVGLRARLVWLGLVSVAIWHRPAMGEIHEVPDAPVSFSDCPSVRFSIKYAPAAPGEEGAIPKLEIVPEQALAANYEETPTHPTMFALMITGKDQAHEYFARHSMLSFAHQSAARKVLVVINDSPNYTLTGPPAAWLSEASPGIMSEPPHCVVEVRIEPGRYTLGDLRNIGINAVPLGGVWVQWDDDDWHERQYMRLKAEKMASEHKHAMTIKSQIRYFFAKNSSYVYAPKSGFGIEGTVMVFKTPTVAPIQYRAQGKSEDSFFIMDIRRAKVPSGVWDNPPNLYFRFFHGINTWNGVHYQINKLPGDNAWCSDLETQTFGCESEMDNELHHFVRRTYVDVAAALAAAPKEA</sequence>
<feature type="signal peptide" evidence="1">
    <location>
        <begin position="1"/>
        <end position="30"/>
    </location>
</feature>
<dbReference type="InParanoid" id="A9UZ60"/>
<reference evidence="2 3" key="1">
    <citation type="journal article" date="2008" name="Nature">
        <title>The genome of the choanoflagellate Monosiga brevicollis and the origin of metazoans.</title>
        <authorList>
            <consortium name="JGI Sequencing"/>
            <person name="King N."/>
            <person name="Westbrook M.J."/>
            <person name="Young S.L."/>
            <person name="Kuo A."/>
            <person name="Abedin M."/>
            <person name="Chapman J."/>
            <person name="Fairclough S."/>
            <person name="Hellsten U."/>
            <person name="Isogai Y."/>
            <person name="Letunic I."/>
            <person name="Marr M."/>
            <person name="Pincus D."/>
            <person name="Putnam N."/>
            <person name="Rokas A."/>
            <person name="Wright K.J."/>
            <person name="Zuzow R."/>
            <person name="Dirks W."/>
            <person name="Good M."/>
            <person name="Goodstein D."/>
            <person name="Lemons D."/>
            <person name="Li W."/>
            <person name="Lyons J.B."/>
            <person name="Morris A."/>
            <person name="Nichols S."/>
            <person name="Richter D.J."/>
            <person name="Salamov A."/>
            <person name="Bork P."/>
            <person name="Lim W.A."/>
            <person name="Manning G."/>
            <person name="Miller W.T."/>
            <person name="McGinnis W."/>
            <person name="Shapiro H."/>
            <person name="Tjian R."/>
            <person name="Grigoriev I.V."/>
            <person name="Rokhsar D."/>
        </authorList>
    </citation>
    <scope>NUCLEOTIDE SEQUENCE [LARGE SCALE GENOMIC DNA]</scope>
    <source>
        <strain evidence="3">MX1 / ATCC 50154</strain>
    </source>
</reference>
<evidence type="ECO:0000256" key="1">
    <source>
        <dbReference type="SAM" id="SignalP"/>
    </source>
</evidence>
<protein>
    <recommendedName>
        <fullName evidence="4">Glycosyltransferase 2-like domain-containing protein</fullName>
    </recommendedName>
</protein>
<name>A9UZ60_MONBE</name>
<dbReference type="AlphaFoldDB" id="A9UZ60"/>
<organism evidence="2 3">
    <name type="scientific">Monosiga brevicollis</name>
    <name type="common">Choanoflagellate</name>
    <dbReference type="NCBI Taxonomy" id="81824"/>
    <lineage>
        <taxon>Eukaryota</taxon>
        <taxon>Choanoflagellata</taxon>
        <taxon>Craspedida</taxon>
        <taxon>Salpingoecidae</taxon>
        <taxon>Monosiga</taxon>
    </lineage>
</organism>
<keyword evidence="1" id="KW-0732">Signal</keyword>
<dbReference type="KEGG" id="mbr:MONBRDRAFT_32379"/>